<dbReference type="InterPro" id="IPR027417">
    <property type="entry name" value="P-loop_NTPase"/>
</dbReference>
<keyword evidence="5" id="KW-0735">Signal-anchor</keyword>
<evidence type="ECO:0000313" key="12">
    <source>
        <dbReference type="RefSeq" id="XP_035661527.1"/>
    </source>
</evidence>
<keyword evidence="11" id="KW-1185">Reference proteome</keyword>
<dbReference type="InterPro" id="IPR009729">
    <property type="entry name" value="Gal-3-0_sulfotransfrase"/>
</dbReference>
<evidence type="ECO:0000313" key="11">
    <source>
        <dbReference type="Proteomes" id="UP000001554"/>
    </source>
</evidence>
<evidence type="ECO:0000256" key="7">
    <source>
        <dbReference type="ARBA" id="ARBA00023034"/>
    </source>
</evidence>
<dbReference type="PANTHER" id="PTHR14647">
    <property type="entry name" value="GALACTOSE-3-O-SULFOTRANSFERASE"/>
    <property type="match status" value="1"/>
</dbReference>
<protein>
    <submittedName>
        <fullName evidence="12">Galactosylceramide sulfotransferase-like</fullName>
    </submittedName>
</protein>
<accession>A0A9J7HNH5</accession>
<keyword evidence="3" id="KW-0808">Transferase</keyword>
<evidence type="ECO:0000256" key="5">
    <source>
        <dbReference type="ARBA" id="ARBA00022968"/>
    </source>
</evidence>
<reference evidence="12" key="2">
    <citation type="submission" date="2025-08" db="UniProtKB">
        <authorList>
            <consortium name="RefSeq"/>
        </authorList>
    </citation>
    <scope>IDENTIFICATION</scope>
    <source>
        <strain evidence="12">S238N-H82</strain>
        <tissue evidence="12">Testes</tissue>
    </source>
</reference>
<dbReference type="Proteomes" id="UP000001554">
    <property type="component" value="Chromosome 18"/>
</dbReference>
<evidence type="ECO:0000256" key="10">
    <source>
        <dbReference type="SAM" id="Phobius"/>
    </source>
</evidence>
<dbReference type="PANTHER" id="PTHR14647:SF87">
    <property type="entry name" value="PUTATIVE-RELATED"/>
    <property type="match status" value="1"/>
</dbReference>
<dbReference type="GeneID" id="118405834"/>
<comment type="similarity">
    <text evidence="2">Belongs to the galactose-3-O-sulfotransferase family.</text>
</comment>
<evidence type="ECO:0000256" key="6">
    <source>
        <dbReference type="ARBA" id="ARBA00022989"/>
    </source>
</evidence>
<dbReference type="SUPFAM" id="SSF52540">
    <property type="entry name" value="P-loop containing nucleoside triphosphate hydrolases"/>
    <property type="match status" value="1"/>
</dbReference>
<keyword evidence="6 10" id="KW-1133">Transmembrane helix</keyword>
<reference evidence="11" key="1">
    <citation type="journal article" date="2020" name="Nat. Ecol. Evol.">
        <title>Deeply conserved synteny resolves early events in vertebrate evolution.</title>
        <authorList>
            <person name="Simakov O."/>
            <person name="Marletaz F."/>
            <person name="Yue J.X."/>
            <person name="O'Connell B."/>
            <person name="Jenkins J."/>
            <person name="Brandt A."/>
            <person name="Calef R."/>
            <person name="Tung C.H."/>
            <person name="Huang T.K."/>
            <person name="Schmutz J."/>
            <person name="Satoh N."/>
            <person name="Yu J.K."/>
            <person name="Putnam N.H."/>
            <person name="Green R.E."/>
            <person name="Rokhsar D.S."/>
        </authorList>
    </citation>
    <scope>NUCLEOTIDE SEQUENCE [LARGE SCALE GENOMIC DNA]</scope>
    <source>
        <strain evidence="11">S238N-H82</strain>
    </source>
</reference>
<dbReference type="GO" id="GO:0001733">
    <property type="term" value="F:galactosylceramide sulfotransferase activity"/>
    <property type="evidence" value="ECO:0007669"/>
    <property type="project" value="InterPro"/>
</dbReference>
<dbReference type="Gene3D" id="3.40.50.300">
    <property type="entry name" value="P-loop containing nucleotide triphosphate hydrolases"/>
    <property type="match status" value="1"/>
</dbReference>
<dbReference type="GO" id="GO:0008146">
    <property type="term" value="F:sulfotransferase activity"/>
    <property type="evidence" value="ECO:0000318"/>
    <property type="project" value="GO_Central"/>
</dbReference>
<keyword evidence="4 10" id="KW-0812">Transmembrane</keyword>
<dbReference type="RefSeq" id="XP_035661527.1">
    <property type="nucleotide sequence ID" value="XM_035805634.1"/>
</dbReference>
<dbReference type="GO" id="GO:0009247">
    <property type="term" value="P:glycolipid biosynthetic process"/>
    <property type="evidence" value="ECO:0007669"/>
    <property type="project" value="InterPro"/>
</dbReference>
<evidence type="ECO:0000256" key="3">
    <source>
        <dbReference type="ARBA" id="ARBA00022679"/>
    </source>
</evidence>
<evidence type="ECO:0000256" key="1">
    <source>
        <dbReference type="ARBA" id="ARBA00004323"/>
    </source>
</evidence>
<dbReference type="OMA" id="FERTRNF"/>
<gene>
    <name evidence="12" type="primary">LOC118405834</name>
</gene>
<feature type="transmembrane region" description="Helical" evidence="10">
    <location>
        <begin position="12"/>
        <end position="32"/>
    </location>
</feature>
<keyword evidence="7" id="KW-0333">Golgi apparatus</keyword>
<dbReference type="KEGG" id="bfo:118405834"/>
<comment type="subcellular location">
    <subcellularLocation>
        <location evidence="1">Golgi apparatus membrane</location>
        <topology evidence="1">Single-pass type II membrane protein</topology>
    </subcellularLocation>
</comment>
<keyword evidence="8 10" id="KW-0472">Membrane</keyword>
<dbReference type="OrthoDB" id="514299at2759"/>
<evidence type="ECO:0000256" key="9">
    <source>
        <dbReference type="ARBA" id="ARBA00023180"/>
    </source>
</evidence>
<dbReference type="AlphaFoldDB" id="A0A9J7HNH5"/>
<dbReference type="Pfam" id="PF06990">
    <property type="entry name" value="Gal-3-0_sulfotr"/>
    <property type="match status" value="1"/>
</dbReference>
<evidence type="ECO:0000256" key="8">
    <source>
        <dbReference type="ARBA" id="ARBA00023136"/>
    </source>
</evidence>
<evidence type="ECO:0000256" key="4">
    <source>
        <dbReference type="ARBA" id="ARBA00022692"/>
    </source>
</evidence>
<keyword evidence="9" id="KW-0325">Glycoprotein</keyword>
<sequence>MFLLRVQRRRLRSFFWGALLVSVMATIYTVFYRSQRKLEEISKQTSGDSYSRALPRYESPGRNLGVETFRQCNPRNNFIFIKIQKTGSSTVTNLLQRYAIDRDLTVMVPTCTMCALSWPTSPEPGMYHESKNGEYNAIVHHTRYNKTWMETMFSPDTAYITVLREPFSHLKSVFHYYHLAGKVLQRKLKTSGDENCIQRFLKSPFEHRYVLGYKHCEVTFERTRNFQAFDLGYKVEWAEDTGKAEQFLADLEQDFTLVMILEHFDESLVLLRRLMCWEMKHILYDKNRPKKEETYPYKYYQPSLEERANHKEFNNVDYRLYEYFDRSLWNKIASEGPSFFAELEYYKQLNNNISNHCAGSRAKKETMIVPSSRWNAEFHVNGEFCYRLRTKRTKSLDGALRARLIKSERKHVFGRCPPRDQYVVLKSKSVGN</sequence>
<evidence type="ECO:0000256" key="2">
    <source>
        <dbReference type="ARBA" id="ARBA00008124"/>
    </source>
</evidence>
<organism evidence="11 12">
    <name type="scientific">Branchiostoma floridae</name>
    <name type="common">Florida lancelet</name>
    <name type="synonym">Amphioxus</name>
    <dbReference type="NCBI Taxonomy" id="7739"/>
    <lineage>
        <taxon>Eukaryota</taxon>
        <taxon>Metazoa</taxon>
        <taxon>Chordata</taxon>
        <taxon>Cephalochordata</taxon>
        <taxon>Leptocardii</taxon>
        <taxon>Amphioxiformes</taxon>
        <taxon>Branchiostomatidae</taxon>
        <taxon>Branchiostoma</taxon>
    </lineage>
</organism>
<name>A0A9J7HNH5_BRAFL</name>
<dbReference type="GO" id="GO:0000139">
    <property type="term" value="C:Golgi membrane"/>
    <property type="evidence" value="ECO:0007669"/>
    <property type="project" value="UniProtKB-SubCell"/>
</dbReference>
<proteinExistence type="inferred from homology"/>